<sequence>LLQAAAEVTGVVVDTAAAEVTGSVVLDLSTKTIATVSKAFADLSVESFGQVEASAVSRIKAKAVAEITSAAEVVVAAVSVQQAANETVVLAVEDVDVSSFITLDNEGALNATIALNIQEVEAYLVTTIAPVIESGGNFVAAENQTAVGTVVASDTVGDVLTYSLSGADASALNISNTGVLSFVSAPDFETKAQYNATVTVVDSNGNSVSQAISISIADANDSAPIITSSSSFSADENQLAIGAVVASSPSNAALAYSLSGNDAEALSISTDGVLSFVTAPNFEVKASYSATVVVSDGTNDTSSVIIVSVTDVDDTFIIADTAVTLTDYYPLNASTVTNTLEYTIVGDMANVDLRVTPLNLTNMENAIYGGDFKTPVLSFGLSSLPIGSGAEAVTINLVDGLDASVDSGERQVSVQLDIEWQSDGSTALISVPAQTINAFYKTVAGVQVDVQVPNGDSDVLTITSDGTDYPATLEIKLVSLIAQLSDLPLGEILDGGVYHVDVTTSMSLEAPTGETLKGVSAIVEIINPFKLAGSKITLQDTNPLDGSTVKTDHEASLVGGFLTVDLRSAPLSLGNIENGLYGLDFTSPAVSFDLAAIPTGAGTETVTINLIDGVDATRDSGERQVTVALDIEWDADGTSAAITMPMQDITAYYVTREGVQIDVGLSNADADMLSITGAGAEYPASLEIKLLSLITKLSGLPLDDILSTGVFHMDVTTSLPLIEPTGLAVDGLNAIIEIADAFTLADATVTLQDANPLDGSTTETDHETTLVDGFLSVDLRSAPLSLTNIVDGLDGLDFTSPTLAFALSAIPSGTGTETVTINLVDGVDSTRDSGERQVTVALDIEWDADGTSAAITMPVQNITAYYLTREGVQIDVALSNADSDMLSVTSAGADYPVSLELKLLSLIMKLSGLPLDDLLTAGVFHIDVTTSLPLVATNGHTVDGLKAIIEIADAFTLADATVSLEQENPSTGAEIVTDYETSLVDGFLTVDMRSSPLSLVNIENGLDGLDFTSPILRYGLSGMPSGSGSETVVINLIDGVNAIREAGERQVTVALDIEWTADGSPVSITVPTQDIAAYYITADGDQIDVTLSNADADIMSVTADGEFPSDAALEIKILSLIAKLSGLPLDDILNVGVFHLDLTTSLPLIASTGYVVDGLKAIVEIADED</sequence>
<dbReference type="HOGENOM" id="CLU_274247_0_0_6"/>
<evidence type="ECO:0000256" key="3">
    <source>
        <dbReference type="ARBA" id="ARBA00022837"/>
    </source>
</evidence>
<name>Q1YNT1_9GAMM</name>
<keyword evidence="4" id="KW-0472">Membrane</keyword>
<reference evidence="6 7" key="1">
    <citation type="submission" date="2006-03" db="EMBL/GenBank/DDBJ databases">
        <authorList>
            <person name="Giovannoni S.J."/>
            <person name="Cho J.-C."/>
            <person name="Ferriera S."/>
            <person name="Johnson J."/>
            <person name="Kravitz S."/>
            <person name="Halpern A."/>
            <person name="Remington K."/>
            <person name="Beeson K."/>
            <person name="Tran B."/>
            <person name="Rogers Y.-H."/>
            <person name="Friedman R."/>
            <person name="Venter J.C."/>
        </authorList>
    </citation>
    <scope>NUCLEOTIDE SEQUENCE [LARGE SCALE GENOMIC DNA]</scope>
    <source>
        <strain evidence="6 7">HTCC2207</strain>
    </source>
</reference>
<dbReference type="InterPro" id="IPR015919">
    <property type="entry name" value="Cadherin-like_sf"/>
</dbReference>
<keyword evidence="7" id="KW-1185">Reference proteome</keyword>
<keyword evidence="3" id="KW-0106">Calcium</keyword>
<feature type="domain" description="Cadherin" evidence="5">
    <location>
        <begin position="145"/>
        <end position="226"/>
    </location>
</feature>
<feature type="domain" description="Cadherin" evidence="5">
    <location>
        <begin position="235"/>
        <end position="332"/>
    </location>
</feature>
<accession>Q1YNT1</accession>
<dbReference type="EMBL" id="AAPI01000019">
    <property type="protein sequence ID" value="EAS45871.1"/>
    <property type="molecule type" value="Genomic_DNA"/>
</dbReference>
<dbReference type="STRING" id="314287.GB2207_06108"/>
<dbReference type="GO" id="GO:0045296">
    <property type="term" value="F:cadherin binding"/>
    <property type="evidence" value="ECO:0007669"/>
    <property type="project" value="TreeGrafter"/>
</dbReference>
<comment type="caution">
    <text evidence="6">The sequence shown here is derived from an EMBL/GenBank/DDBJ whole genome shotgun (WGS) entry which is preliminary data.</text>
</comment>
<dbReference type="Proteomes" id="UP000005555">
    <property type="component" value="Unassembled WGS sequence"/>
</dbReference>
<dbReference type="GO" id="GO:0008013">
    <property type="term" value="F:beta-catenin binding"/>
    <property type="evidence" value="ECO:0007669"/>
    <property type="project" value="TreeGrafter"/>
</dbReference>
<dbReference type="PANTHER" id="PTHR24027">
    <property type="entry name" value="CADHERIN-23"/>
    <property type="match status" value="1"/>
</dbReference>
<evidence type="ECO:0000256" key="4">
    <source>
        <dbReference type="ARBA" id="ARBA00023136"/>
    </source>
</evidence>
<gene>
    <name evidence="6" type="ORF">GB2207_06108</name>
</gene>
<dbReference type="PROSITE" id="PS50268">
    <property type="entry name" value="CADHERIN_2"/>
    <property type="match status" value="2"/>
</dbReference>
<dbReference type="SUPFAM" id="SSF49313">
    <property type="entry name" value="Cadherin-like"/>
    <property type="match status" value="2"/>
</dbReference>
<dbReference type="GO" id="GO:0016342">
    <property type="term" value="C:catenin complex"/>
    <property type="evidence" value="ECO:0007669"/>
    <property type="project" value="TreeGrafter"/>
</dbReference>
<dbReference type="InterPro" id="IPR006644">
    <property type="entry name" value="Cadg"/>
</dbReference>
<evidence type="ECO:0000256" key="1">
    <source>
        <dbReference type="ARBA" id="ARBA00004370"/>
    </source>
</evidence>
<dbReference type="AlphaFoldDB" id="Q1YNT1"/>
<dbReference type="Gene3D" id="2.60.40.60">
    <property type="entry name" value="Cadherins"/>
    <property type="match status" value="2"/>
</dbReference>
<dbReference type="InterPro" id="IPR002126">
    <property type="entry name" value="Cadherin-like_dom"/>
</dbReference>
<evidence type="ECO:0000313" key="6">
    <source>
        <dbReference type="EMBL" id="EAS45871.1"/>
    </source>
</evidence>
<evidence type="ECO:0000259" key="5">
    <source>
        <dbReference type="PROSITE" id="PS50268"/>
    </source>
</evidence>
<dbReference type="GO" id="GO:0016477">
    <property type="term" value="P:cell migration"/>
    <property type="evidence" value="ECO:0007669"/>
    <property type="project" value="TreeGrafter"/>
</dbReference>
<evidence type="ECO:0000256" key="2">
    <source>
        <dbReference type="ARBA" id="ARBA00022737"/>
    </source>
</evidence>
<dbReference type="SMART" id="SM00112">
    <property type="entry name" value="CA"/>
    <property type="match status" value="2"/>
</dbReference>
<organism evidence="6 7">
    <name type="scientific">gamma proteobacterium HTCC2207</name>
    <dbReference type="NCBI Taxonomy" id="314287"/>
    <lineage>
        <taxon>Bacteria</taxon>
        <taxon>Pseudomonadati</taxon>
        <taxon>Pseudomonadota</taxon>
        <taxon>Gammaproteobacteria</taxon>
        <taxon>Cellvibrionales</taxon>
        <taxon>Porticoccaceae</taxon>
        <taxon>SAR92 clade</taxon>
    </lineage>
</organism>
<protein>
    <submittedName>
        <fullName evidence="6">Cadherin domain protein</fullName>
    </submittedName>
</protein>
<dbReference type="PANTHER" id="PTHR24027:SF438">
    <property type="entry name" value="CADHERIN 23"/>
    <property type="match status" value="1"/>
</dbReference>
<dbReference type="InterPro" id="IPR039808">
    <property type="entry name" value="Cadherin"/>
</dbReference>
<dbReference type="eggNOG" id="COG4932">
    <property type="taxonomic scope" value="Bacteria"/>
</dbReference>
<dbReference type="GO" id="GO:0007156">
    <property type="term" value="P:homophilic cell adhesion via plasma membrane adhesion molecules"/>
    <property type="evidence" value="ECO:0007669"/>
    <property type="project" value="InterPro"/>
</dbReference>
<proteinExistence type="predicted"/>
<dbReference type="GO" id="GO:0005509">
    <property type="term" value="F:calcium ion binding"/>
    <property type="evidence" value="ECO:0007669"/>
    <property type="project" value="InterPro"/>
</dbReference>
<comment type="subcellular location">
    <subcellularLocation>
        <location evidence="1">Membrane</location>
    </subcellularLocation>
</comment>
<evidence type="ECO:0000313" key="7">
    <source>
        <dbReference type="Proteomes" id="UP000005555"/>
    </source>
</evidence>
<keyword evidence="2" id="KW-0677">Repeat</keyword>
<dbReference type="SMART" id="SM00736">
    <property type="entry name" value="CADG"/>
    <property type="match status" value="1"/>
</dbReference>
<dbReference type="CDD" id="cd11304">
    <property type="entry name" value="Cadherin_repeat"/>
    <property type="match status" value="2"/>
</dbReference>
<feature type="non-terminal residue" evidence="6">
    <location>
        <position position="1"/>
    </location>
</feature>